<evidence type="ECO:0000313" key="2">
    <source>
        <dbReference type="EMBL" id="GAA5207379.1"/>
    </source>
</evidence>
<gene>
    <name evidence="2" type="ORF">GCM10023323_22660</name>
</gene>
<proteinExistence type="predicted"/>
<sequence>MAADLGKHLVSEISHGPATLFAAFDDRTGSYCRAGPVPAWWTPPSPGCNGLLVSVARDSGVALLALPGARKLPVSPYDGCVGRAERGSPHAAHGQGVPSTVRRPVLGPARLRAPVAPRTMPSGA</sequence>
<feature type="region of interest" description="Disordered" evidence="1">
    <location>
        <begin position="83"/>
        <end position="124"/>
    </location>
</feature>
<evidence type="ECO:0000256" key="1">
    <source>
        <dbReference type="SAM" id="MobiDB-lite"/>
    </source>
</evidence>
<keyword evidence="3" id="KW-1185">Reference proteome</keyword>
<organism evidence="2 3">
    <name type="scientific">Streptomyces thinghirensis</name>
    <dbReference type="NCBI Taxonomy" id="551547"/>
    <lineage>
        <taxon>Bacteria</taxon>
        <taxon>Bacillati</taxon>
        <taxon>Actinomycetota</taxon>
        <taxon>Actinomycetes</taxon>
        <taxon>Kitasatosporales</taxon>
        <taxon>Streptomycetaceae</taxon>
        <taxon>Streptomyces</taxon>
    </lineage>
</organism>
<comment type="caution">
    <text evidence="2">The sequence shown here is derived from an EMBL/GenBank/DDBJ whole genome shotgun (WGS) entry which is preliminary data.</text>
</comment>
<reference evidence="3" key="1">
    <citation type="journal article" date="2019" name="Int. J. Syst. Evol. Microbiol.">
        <title>The Global Catalogue of Microorganisms (GCM) 10K type strain sequencing project: providing services to taxonomists for standard genome sequencing and annotation.</title>
        <authorList>
            <consortium name="The Broad Institute Genomics Platform"/>
            <consortium name="The Broad Institute Genome Sequencing Center for Infectious Disease"/>
            <person name="Wu L."/>
            <person name="Ma J."/>
        </authorList>
    </citation>
    <scope>NUCLEOTIDE SEQUENCE [LARGE SCALE GENOMIC DNA]</scope>
    <source>
        <strain evidence="3">JCM 18306</strain>
    </source>
</reference>
<dbReference type="EMBL" id="BAABJR010000005">
    <property type="protein sequence ID" value="GAA5207379.1"/>
    <property type="molecule type" value="Genomic_DNA"/>
</dbReference>
<dbReference type="Proteomes" id="UP001499878">
    <property type="component" value="Unassembled WGS sequence"/>
</dbReference>
<name>A0ABP9SZI3_9ACTN</name>
<evidence type="ECO:0000313" key="3">
    <source>
        <dbReference type="Proteomes" id="UP001499878"/>
    </source>
</evidence>
<protein>
    <submittedName>
        <fullName evidence="2">Uncharacterized protein</fullName>
    </submittedName>
</protein>
<accession>A0ABP9SZI3</accession>